<dbReference type="AlphaFoldDB" id="A0A2I0R242"/>
<protein>
    <submittedName>
        <fullName evidence="1">Uncharacterized protein</fullName>
    </submittedName>
</protein>
<name>A0A2I0R242_9FLAO</name>
<dbReference type="Proteomes" id="UP000236654">
    <property type="component" value="Unassembled WGS sequence"/>
</dbReference>
<proteinExistence type="predicted"/>
<evidence type="ECO:0000313" key="1">
    <source>
        <dbReference type="EMBL" id="PKR80644.1"/>
    </source>
</evidence>
<comment type="caution">
    <text evidence="1">The sequence shown here is derived from an EMBL/GenBank/DDBJ whole genome shotgun (WGS) entry which is preliminary data.</text>
</comment>
<organism evidence="1 2">
    <name type="scientific">Brumimicrobium salinarum</name>
    <dbReference type="NCBI Taxonomy" id="2058658"/>
    <lineage>
        <taxon>Bacteria</taxon>
        <taxon>Pseudomonadati</taxon>
        <taxon>Bacteroidota</taxon>
        <taxon>Flavobacteriia</taxon>
        <taxon>Flavobacteriales</taxon>
        <taxon>Crocinitomicaceae</taxon>
        <taxon>Brumimicrobium</taxon>
    </lineage>
</organism>
<reference evidence="1 2" key="1">
    <citation type="submission" date="2017-12" db="EMBL/GenBank/DDBJ databases">
        <title>The draft genome sequence of Brumimicrobium saltpan LHR20.</title>
        <authorList>
            <person name="Do Z.-J."/>
            <person name="Luo H.-R."/>
        </authorList>
    </citation>
    <scope>NUCLEOTIDE SEQUENCE [LARGE SCALE GENOMIC DNA]</scope>
    <source>
        <strain evidence="1 2">LHR20</strain>
    </source>
</reference>
<accession>A0A2I0R242</accession>
<dbReference type="EMBL" id="PJNI01000009">
    <property type="protein sequence ID" value="PKR80644.1"/>
    <property type="molecule type" value="Genomic_DNA"/>
</dbReference>
<sequence>MLSIGFGSVWYRGDCTPSKEWFIKENIIGRINDKYIDKKNHNFRTILFNNNTRRPMISGLERKIYKESVIGDSLYKKENSRILKLYKANGEVIEYEETEPDCEYLLK</sequence>
<keyword evidence="2" id="KW-1185">Reference proteome</keyword>
<evidence type="ECO:0000313" key="2">
    <source>
        <dbReference type="Proteomes" id="UP000236654"/>
    </source>
</evidence>
<gene>
    <name evidence="1" type="ORF">CW751_09760</name>
</gene>